<dbReference type="Pfam" id="PF17389">
    <property type="entry name" value="Bac_rhamnosid6H"/>
    <property type="match status" value="1"/>
</dbReference>
<reference evidence="3 4" key="1">
    <citation type="submission" date="2015-09" db="EMBL/GenBank/DDBJ databases">
        <authorList>
            <consortium name="Pathogen Informatics"/>
        </authorList>
    </citation>
    <scope>NUCLEOTIDE SEQUENCE [LARGE SCALE GENOMIC DNA]</scope>
    <source>
        <strain evidence="3 4">2789STDY5834945</strain>
    </source>
</reference>
<dbReference type="EMBL" id="CZBI01000001">
    <property type="protein sequence ID" value="CUP35182.1"/>
    <property type="molecule type" value="Genomic_DNA"/>
</dbReference>
<dbReference type="PANTHER" id="PTHR34987">
    <property type="entry name" value="C, PUTATIVE (AFU_ORTHOLOGUE AFUA_3G02880)-RELATED"/>
    <property type="match status" value="1"/>
</dbReference>
<keyword evidence="3" id="KW-0378">Hydrolase</keyword>
<sequence length="590" mass="66713">MKTKRILLITGICIMTEFGLAQNHIPPVFGNDTTNIRHDEISQLYLSPRKVVWTSSESSVSTPRVLLKLSDGQSEMVKENTCRLRSMPNDTAAILLDYGRELHGGLKLILGPSNKREPATIRIRFGESVSEACSPIRYTGWKKGFSTNDHAMRDITMKIPSNGQIEIGNTGFRFVRIDLLQTEVNVHIKEASAILRYRDIPYLGSFRCSDERLNQIWMTGAYTVHLNMQEYLWDGIKRDRLIWLGDMHPEVATIMTVFGDNEVVPKSIDLACKQFPLPKWLNNMSAYSMWYLIIQYEWYMHNGDMDYLRKHRDYIIGLIDRIDECVDKDGNETLAKSRFLDWPSSPNEAGVEAGYRALLCWSLDNAEKLCNVLGEKEYAAKSLAIAHRIKKIIKQPNNLKQAAALMSIAGLMSPQKACKDVISVGGAEGFSTFYGYYMLQALAQSGEYQQALDIIRQFWGGMLDLGATTFWEDFNLDWAQNAGRLDEFVPEGKKDIHGDFGAYCYPGFRHSFCHGWASGPTPWMTQHLLGIEVLEPGCKTLRITPNLCDLEWVEGTFPTPYGIVYVKHSKGADGKITSDLKVPAGITVKK</sequence>
<evidence type="ECO:0000259" key="2">
    <source>
        <dbReference type="Pfam" id="PF17390"/>
    </source>
</evidence>
<dbReference type="AlphaFoldDB" id="A0A174MFN3"/>
<dbReference type="InterPro" id="IPR012341">
    <property type="entry name" value="6hp_glycosidase-like_sf"/>
</dbReference>
<dbReference type="RefSeq" id="WP_055216711.1">
    <property type="nucleotide sequence ID" value="NZ_CZBI01000001.1"/>
</dbReference>
<feature type="domain" description="Alpha-L-rhamnosidase C-terminal" evidence="2">
    <location>
        <begin position="530"/>
        <end position="587"/>
    </location>
</feature>
<protein>
    <submittedName>
        <fullName evidence="3">Glycoside hydrolase</fullName>
    </submittedName>
</protein>
<dbReference type="Proteomes" id="UP000095541">
    <property type="component" value="Unassembled WGS sequence"/>
</dbReference>
<dbReference type="Pfam" id="PF17390">
    <property type="entry name" value="Bac_rhamnosid_C"/>
    <property type="match status" value="1"/>
</dbReference>
<dbReference type="GO" id="GO:0016787">
    <property type="term" value="F:hydrolase activity"/>
    <property type="evidence" value="ECO:0007669"/>
    <property type="project" value="UniProtKB-KW"/>
</dbReference>
<dbReference type="InterPro" id="IPR035398">
    <property type="entry name" value="Bac_rhamnosid_C"/>
</dbReference>
<evidence type="ECO:0000259" key="1">
    <source>
        <dbReference type="Pfam" id="PF17389"/>
    </source>
</evidence>
<dbReference type="Gene3D" id="1.50.10.10">
    <property type="match status" value="1"/>
</dbReference>
<dbReference type="InterPro" id="IPR008928">
    <property type="entry name" value="6-hairpin_glycosidase_sf"/>
</dbReference>
<organism evidence="3 4">
    <name type="scientific">Bacteroides thetaiotaomicron</name>
    <dbReference type="NCBI Taxonomy" id="818"/>
    <lineage>
        <taxon>Bacteria</taxon>
        <taxon>Pseudomonadati</taxon>
        <taxon>Bacteroidota</taxon>
        <taxon>Bacteroidia</taxon>
        <taxon>Bacteroidales</taxon>
        <taxon>Bacteroidaceae</taxon>
        <taxon>Bacteroides</taxon>
    </lineage>
</organism>
<dbReference type="SUPFAM" id="SSF48208">
    <property type="entry name" value="Six-hairpin glycosidases"/>
    <property type="match status" value="1"/>
</dbReference>
<dbReference type="GO" id="GO:0005975">
    <property type="term" value="P:carbohydrate metabolic process"/>
    <property type="evidence" value="ECO:0007669"/>
    <property type="project" value="InterPro"/>
</dbReference>
<dbReference type="InterPro" id="IPR035396">
    <property type="entry name" value="Bac_rhamnosid6H"/>
</dbReference>
<dbReference type="Gene3D" id="2.60.420.10">
    <property type="entry name" value="Maltose phosphorylase, domain 3"/>
    <property type="match status" value="1"/>
</dbReference>
<proteinExistence type="predicted"/>
<feature type="domain" description="Alpha-L-rhamnosidase six-hairpin glycosidase" evidence="1">
    <location>
        <begin position="203"/>
        <end position="395"/>
    </location>
</feature>
<name>A0A174MFN3_BACT4</name>
<evidence type="ECO:0000313" key="3">
    <source>
        <dbReference type="EMBL" id="CUP35182.1"/>
    </source>
</evidence>
<gene>
    <name evidence="3" type="ORF">ERS852557_00318</name>
</gene>
<evidence type="ECO:0000313" key="4">
    <source>
        <dbReference type="Proteomes" id="UP000095541"/>
    </source>
</evidence>
<accession>A0A174MFN3</accession>
<dbReference type="PANTHER" id="PTHR34987:SF6">
    <property type="entry name" value="ALPHA-L-RHAMNOSIDASE SIX-HAIRPIN GLYCOSIDASE DOMAIN-CONTAINING PROTEIN"/>
    <property type="match status" value="1"/>
</dbReference>